<evidence type="ECO:0000313" key="2">
    <source>
        <dbReference type="Proteomes" id="UP000199092"/>
    </source>
</evidence>
<dbReference type="OrthoDB" id="7941246at2"/>
<name>A0A1H1NL16_9ACTN</name>
<dbReference type="RefSeq" id="WP_091410527.1">
    <property type="nucleotide sequence ID" value="NZ_LT629749.1"/>
</dbReference>
<dbReference type="SUPFAM" id="SSF51735">
    <property type="entry name" value="NAD(P)-binding Rossmann-fold domains"/>
    <property type="match status" value="1"/>
</dbReference>
<protein>
    <submittedName>
        <fullName evidence="1">Nucleoside-diphosphate-sugar epimerase</fullName>
    </submittedName>
</protein>
<dbReference type="InterPro" id="IPR036291">
    <property type="entry name" value="NAD(P)-bd_dom_sf"/>
</dbReference>
<dbReference type="STRING" id="546871.SAMN04488543_0889"/>
<accession>A0A1H1NL16</accession>
<gene>
    <name evidence="1" type="ORF">SAMN04488543_0889</name>
</gene>
<dbReference type="Proteomes" id="UP000199092">
    <property type="component" value="Chromosome I"/>
</dbReference>
<dbReference type="EMBL" id="LT629749">
    <property type="protein sequence ID" value="SDR99617.1"/>
    <property type="molecule type" value="Genomic_DNA"/>
</dbReference>
<proteinExistence type="predicted"/>
<reference evidence="1 2" key="1">
    <citation type="submission" date="2016-10" db="EMBL/GenBank/DDBJ databases">
        <authorList>
            <person name="de Groot N.N."/>
        </authorList>
    </citation>
    <scope>NUCLEOTIDE SEQUENCE [LARGE SCALE GENOMIC DNA]</scope>
    <source>
        <strain evidence="1 2">DSM 21741</strain>
    </source>
</reference>
<evidence type="ECO:0000313" key="1">
    <source>
        <dbReference type="EMBL" id="SDR99617.1"/>
    </source>
</evidence>
<keyword evidence="2" id="KW-1185">Reference proteome</keyword>
<organism evidence="1 2">
    <name type="scientific">Friedmanniella luteola</name>
    <dbReference type="NCBI Taxonomy" id="546871"/>
    <lineage>
        <taxon>Bacteria</taxon>
        <taxon>Bacillati</taxon>
        <taxon>Actinomycetota</taxon>
        <taxon>Actinomycetes</taxon>
        <taxon>Propionibacteriales</taxon>
        <taxon>Nocardioidaceae</taxon>
        <taxon>Friedmanniella</taxon>
    </lineage>
</organism>
<dbReference type="AlphaFoldDB" id="A0A1H1NL16"/>
<sequence length="333" mass="35453">MRLLVLGGGGFLGYHAVAEALAAGHEVTVLSRSGTAPVDGVEVLQGDRQGDLSALRGREWDGVFDTFNDTTPGAPALRTTARLLSGAVGGYAYVSGMSVYAPGGPAVPDEDAPVRAAGVEPGTDRLQERSLAKLAGEAAVTEEFDGVALFPRVGIMVGPRTTRFSYWPLRLAGARDGRLPRRVLVPGDPSRTVQYSDARDIARWSTAMLEAGRGGTFNTVGPGRPDTLAEVLRACLEAVGAGPDDVELVVVPHEKLLRGQLIDVDEEDRPLWYPEDQICQDAVDSRRAAAAGLAFRPAVETAHDTWRAAEAAGSTEAADFVEREQGILRAWRR</sequence>
<dbReference type="Gene3D" id="3.40.50.720">
    <property type="entry name" value="NAD(P)-binding Rossmann-like Domain"/>
    <property type="match status" value="1"/>
</dbReference>